<dbReference type="SUPFAM" id="SSF100950">
    <property type="entry name" value="NagB/RpiA/CoA transferase-like"/>
    <property type="match status" value="2"/>
</dbReference>
<evidence type="ECO:0000256" key="3">
    <source>
        <dbReference type="PIRNR" id="PIRNR000858"/>
    </source>
</evidence>
<dbReference type="SMART" id="SM00882">
    <property type="entry name" value="CoA_trans"/>
    <property type="match status" value="2"/>
</dbReference>
<dbReference type="RefSeq" id="WP_186501831.1">
    <property type="nucleotide sequence ID" value="NZ_JACOGK010000001.1"/>
</dbReference>
<keyword evidence="2 3" id="KW-0808">Transferase</keyword>
<dbReference type="Proteomes" id="UP000606870">
    <property type="component" value="Unassembled WGS sequence"/>
</dbReference>
<dbReference type="PANTHER" id="PTHR43293:SF1">
    <property type="entry name" value="ACETATE COA-TRANSFERASE YDIF"/>
    <property type="match status" value="1"/>
</dbReference>
<dbReference type="PIRSF" id="PIRSF000858">
    <property type="entry name" value="SCOT-t"/>
    <property type="match status" value="1"/>
</dbReference>
<keyword evidence="5" id="KW-1185">Reference proteome</keyword>
<reference evidence="4 5" key="1">
    <citation type="submission" date="2020-08" db="EMBL/GenBank/DDBJ databases">
        <authorList>
            <person name="Liu C."/>
            <person name="Sun Q."/>
        </authorList>
    </citation>
    <scope>NUCLEOTIDE SEQUENCE [LARGE SCALE GENOMIC DNA]</scope>
    <source>
        <strain evidence="4 5">NSJ-59</strain>
    </source>
</reference>
<dbReference type="InterPro" id="IPR004165">
    <property type="entry name" value="CoA_trans_fam_I"/>
</dbReference>
<dbReference type="EMBL" id="JACOGK010000001">
    <property type="protein sequence ID" value="MBC3535780.1"/>
    <property type="molecule type" value="Genomic_DNA"/>
</dbReference>
<evidence type="ECO:0000256" key="2">
    <source>
        <dbReference type="ARBA" id="ARBA00022679"/>
    </source>
</evidence>
<protein>
    <submittedName>
        <fullName evidence="4">3-oxoacid CoA-transferase</fullName>
    </submittedName>
</protein>
<dbReference type="PANTHER" id="PTHR43293">
    <property type="entry name" value="ACETATE COA-TRANSFERASE YDIF"/>
    <property type="match status" value="1"/>
</dbReference>
<dbReference type="Pfam" id="PF01144">
    <property type="entry name" value="CoA_trans"/>
    <property type="match status" value="1"/>
</dbReference>
<sequence length="536" mass="58683">MTEFITPAEAADLLLDGQRLGISGFSGFGTPEAILAALGERYKREQKPRNLVLCKAAGVGDYHERGVNHLALPGLVKSIITSYMAQEPSLRALADANELSVHMVPLGTLTSMYRAMARKDPGVWTRVGLHTFVDPRLGCGKVNERARQEADLCEVRSLEGREYLFYPAFPYFNMVFIRGTYADADGNISFEKEALLGEQLELAAACRSGGGTVVVQVEDIVPKGSLDPRYVKLHHVLVDYVVKADPEQHPQSFGHDGYWPELCGEARKPLVGLDLLPLDARKVCARRAAMRLEEGMFVNLGIGMPEGVGSVAAEEGIGDVVLSTESGVIGGVPLTGLDMGASINPECISSMPAILDLYDGGLLDMAVLGLAEVDQHCNINVSRFHGKFTGPGGFIDISQNAKRVLVIGTFTAGGLQETFRDGKLVILKEGKYKKFKKDVEQITFSGPFAYARTQEVQIITERAVFNNTKDGLTLMEYAPGIDIERDIIGQMEFRPKISKDLKEMDSRLFKEPKMGLGCHNVAEELHNFFYSDKGME</sequence>
<accession>A0ABR6VEV4</accession>
<gene>
    <name evidence="4" type="ORF">H8J70_00665</name>
</gene>
<evidence type="ECO:0000256" key="1">
    <source>
        <dbReference type="ARBA" id="ARBA00007154"/>
    </source>
</evidence>
<dbReference type="InterPro" id="IPR037171">
    <property type="entry name" value="NagB/RpiA_transferase-like"/>
</dbReference>
<comment type="caution">
    <text evidence="4">The sequence shown here is derived from an EMBL/GenBank/DDBJ whole genome shotgun (WGS) entry which is preliminary data.</text>
</comment>
<evidence type="ECO:0000313" key="5">
    <source>
        <dbReference type="Proteomes" id="UP000606870"/>
    </source>
</evidence>
<evidence type="ECO:0000313" key="4">
    <source>
        <dbReference type="EMBL" id="MBC3535780.1"/>
    </source>
</evidence>
<dbReference type="InterPro" id="IPR014388">
    <property type="entry name" value="3-oxoacid_CoA-transferase"/>
</dbReference>
<organism evidence="4 5">
    <name type="scientific">Megasphaera hominis</name>
    <dbReference type="NCBI Taxonomy" id="159836"/>
    <lineage>
        <taxon>Bacteria</taxon>
        <taxon>Bacillati</taxon>
        <taxon>Bacillota</taxon>
        <taxon>Negativicutes</taxon>
        <taxon>Veillonellales</taxon>
        <taxon>Veillonellaceae</taxon>
        <taxon>Megasphaera</taxon>
    </lineage>
</organism>
<name>A0ABR6VEV4_9FIRM</name>
<dbReference type="Gene3D" id="3.40.1080.10">
    <property type="entry name" value="Glutaconate Coenzyme A-transferase"/>
    <property type="match status" value="2"/>
</dbReference>
<comment type="similarity">
    <text evidence="1 3">Belongs to the 3-oxoacid CoA-transferase family.</text>
</comment>
<proteinExistence type="inferred from homology"/>